<reference evidence="2" key="1">
    <citation type="submission" date="2011-08" db="EMBL/GenBank/DDBJ databases">
        <authorList>
            <person name="Rombauts S."/>
        </authorList>
    </citation>
    <scope>NUCLEOTIDE SEQUENCE</scope>
    <source>
        <strain evidence="2">London</strain>
    </source>
</reference>
<protein>
    <submittedName>
        <fullName evidence="1">Uncharacterized protein</fullName>
    </submittedName>
</protein>
<dbReference type="EMBL" id="CAEY01001890">
    <property type="status" value="NOT_ANNOTATED_CDS"/>
    <property type="molecule type" value="Genomic_DNA"/>
</dbReference>
<evidence type="ECO:0000313" key="1">
    <source>
        <dbReference type="EnsemblMetazoa" id="tetur07g04780.1"/>
    </source>
</evidence>
<reference evidence="1" key="2">
    <citation type="submission" date="2015-06" db="UniProtKB">
        <authorList>
            <consortium name="EnsemblMetazoa"/>
        </authorList>
    </citation>
    <scope>IDENTIFICATION</scope>
</reference>
<dbReference type="EnsemblMetazoa" id="tetur07g04780.1">
    <property type="protein sequence ID" value="tetur07g04780.1"/>
    <property type="gene ID" value="tetur07g04780"/>
</dbReference>
<dbReference type="HOGENOM" id="CLU_3421533_0_0_1"/>
<accession>T1K9F9</accession>
<sequence length="24" mass="2852">MIIDLTFIYGYHAFTNQHIIKTIV</sequence>
<dbReference type="AlphaFoldDB" id="T1K9F9"/>
<proteinExistence type="predicted"/>
<organism evidence="1 2">
    <name type="scientific">Tetranychus urticae</name>
    <name type="common">Two-spotted spider mite</name>
    <dbReference type="NCBI Taxonomy" id="32264"/>
    <lineage>
        <taxon>Eukaryota</taxon>
        <taxon>Metazoa</taxon>
        <taxon>Ecdysozoa</taxon>
        <taxon>Arthropoda</taxon>
        <taxon>Chelicerata</taxon>
        <taxon>Arachnida</taxon>
        <taxon>Acari</taxon>
        <taxon>Acariformes</taxon>
        <taxon>Trombidiformes</taxon>
        <taxon>Prostigmata</taxon>
        <taxon>Eleutherengona</taxon>
        <taxon>Raphignathae</taxon>
        <taxon>Tetranychoidea</taxon>
        <taxon>Tetranychidae</taxon>
        <taxon>Tetranychus</taxon>
    </lineage>
</organism>
<name>T1K9F9_TETUR</name>
<dbReference type="Proteomes" id="UP000015104">
    <property type="component" value="Unassembled WGS sequence"/>
</dbReference>
<evidence type="ECO:0000313" key="2">
    <source>
        <dbReference type="Proteomes" id="UP000015104"/>
    </source>
</evidence>
<keyword evidence="2" id="KW-1185">Reference proteome</keyword>